<dbReference type="EMBL" id="BAAAKJ010000386">
    <property type="protein sequence ID" value="GAA1410367.1"/>
    <property type="molecule type" value="Genomic_DNA"/>
</dbReference>
<evidence type="ECO:0000313" key="1">
    <source>
        <dbReference type="EMBL" id="GAA1410367.1"/>
    </source>
</evidence>
<comment type="caution">
    <text evidence="1">The sequence shown here is derived from an EMBL/GenBank/DDBJ whole genome shotgun (WGS) entry which is preliminary data.</text>
</comment>
<protein>
    <submittedName>
        <fullName evidence="1">Uncharacterized protein</fullName>
    </submittedName>
</protein>
<dbReference type="Proteomes" id="UP001499863">
    <property type="component" value="Unassembled WGS sequence"/>
</dbReference>
<evidence type="ECO:0000313" key="2">
    <source>
        <dbReference type="Proteomes" id="UP001499863"/>
    </source>
</evidence>
<name>A0ABP4J682_9ACTN</name>
<sequence length="133" mass="14617">MMIGLRSDPEATLFLHCRSKLEVCRAASIVLPRSEIRHLYRSVTALPDRRSGLVMCGSDSVVRAAHPRVLRTEVVRPGFPPVRWRTAGVRANRRLYARARADPNAVRISGVRTACGPGPPEASLSYAEKGKSV</sequence>
<organism evidence="1 2">
    <name type="scientific">Kitasatospora putterlickiae</name>
    <dbReference type="NCBI Taxonomy" id="221725"/>
    <lineage>
        <taxon>Bacteria</taxon>
        <taxon>Bacillati</taxon>
        <taxon>Actinomycetota</taxon>
        <taxon>Actinomycetes</taxon>
        <taxon>Kitasatosporales</taxon>
        <taxon>Streptomycetaceae</taxon>
        <taxon>Kitasatospora</taxon>
    </lineage>
</organism>
<gene>
    <name evidence="1" type="ORF">GCM10009639_61300</name>
</gene>
<keyword evidence="2" id="KW-1185">Reference proteome</keyword>
<accession>A0ABP4J682</accession>
<proteinExistence type="predicted"/>
<reference evidence="2" key="1">
    <citation type="journal article" date="2019" name="Int. J. Syst. Evol. Microbiol.">
        <title>The Global Catalogue of Microorganisms (GCM) 10K type strain sequencing project: providing services to taxonomists for standard genome sequencing and annotation.</title>
        <authorList>
            <consortium name="The Broad Institute Genomics Platform"/>
            <consortium name="The Broad Institute Genome Sequencing Center for Infectious Disease"/>
            <person name="Wu L."/>
            <person name="Ma J."/>
        </authorList>
    </citation>
    <scope>NUCLEOTIDE SEQUENCE [LARGE SCALE GENOMIC DNA]</scope>
    <source>
        <strain evidence="2">JCM 12393</strain>
    </source>
</reference>